<accession>A0ABV3G8V6</accession>
<keyword evidence="1" id="KW-0812">Transmembrane</keyword>
<evidence type="ECO:0000256" key="1">
    <source>
        <dbReference type="SAM" id="Phobius"/>
    </source>
</evidence>
<keyword evidence="1" id="KW-1133">Transmembrane helix</keyword>
<evidence type="ECO:0000313" key="3">
    <source>
        <dbReference type="Proteomes" id="UP001551675"/>
    </source>
</evidence>
<organism evidence="2 3">
    <name type="scientific">Microtetraspora glauca</name>
    <dbReference type="NCBI Taxonomy" id="1996"/>
    <lineage>
        <taxon>Bacteria</taxon>
        <taxon>Bacillati</taxon>
        <taxon>Actinomycetota</taxon>
        <taxon>Actinomycetes</taxon>
        <taxon>Streptosporangiales</taxon>
        <taxon>Streptosporangiaceae</taxon>
        <taxon>Microtetraspora</taxon>
    </lineage>
</organism>
<sequence>MMAITESDLRDLLADESRGGPVEGVTVADVDRRVRRIRRRRLAAATGVLTAGLVVVGALTVPRAVTAEAPDDVWTAVMAQPSPSSSPSPSGRLPSQWRGVAVLAHKAYEQAGVKRRLTFQAGELPLSVYVECPGSPSYVIVWLNGVREPASQPGGSFDRRRRAAHASGYGLVARRRVRSVGCFS</sequence>
<keyword evidence="1" id="KW-0472">Membrane</keyword>
<dbReference type="EMBL" id="JBFALK010000002">
    <property type="protein sequence ID" value="MEV0968017.1"/>
    <property type="molecule type" value="Genomic_DNA"/>
</dbReference>
<proteinExistence type="predicted"/>
<reference evidence="2 3" key="1">
    <citation type="submission" date="2024-06" db="EMBL/GenBank/DDBJ databases">
        <title>The Natural Products Discovery Center: Release of the First 8490 Sequenced Strains for Exploring Actinobacteria Biosynthetic Diversity.</title>
        <authorList>
            <person name="Kalkreuter E."/>
            <person name="Kautsar S.A."/>
            <person name="Yang D."/>
            <person name="Bader C.D."/>
            <person name="Teijaro C.N."/>
            <person name="Fluegel L."/>
            <person name="Davis C.M."/>
            <person name="Simpson J.R."/>
            <person name="Lauterbach L."/>
            <person name="Steele A.D."/>
            <person name="Gui C."/>
            <person name="Meng S."/>
            <person name="Li G."/>
            <person name="Viehrig K."/>
            <person name="Ye F."/>
            <person name="Su P."/>
            <person name="Kiefer A.F."/>
            <person name="Nichols A."/>
            <person name="Cepeda A.J."/>
            <person name="Yan W."/>
            <person name="Fan B."/>
            <person name="Jiang Y."/>
            <person name="Adhikari A."/>
            <person name="Zheng C.-J."/>
            <person name="Schuster L."/>
            <person name="Cowan T.M."/>
            <person name="Smanski M.J."/>
            <person name="Chevrette M.G."/>
            <person name="De Carvalho L.P.S."/>
            <person name="Shen B."/>
        </authorList>
    </citation>
    <scope>NUCLEOTIDE SEQUENCE [LARGE SCALE GENOMIC DNA]</scope>
    <source>
        <strain evidence="2 3">NPDC050100</strain>
    </source>
</reference>
<feature type="transmembrane region" description="Helical" evidence="1">
    <location>
        <begin position="42"/>
        <end position="61"/>
    </location>
</feature>
<dbReference type="RefSeq" id="WP_358130255.1">
    <property type="nucleotide sequence ID" value="NZ_JBFALK010000002.1"/>
</dbReference>
<protein>
    <recommendedName>
        <fullName evidence="4">Anti-sigma factor</fullName>
    </recommendedName>
</protein>
<gene>
    <name evidence="2" type="ORF">AB0I59_05240</name>
</gene>
<keyword evidence="3" id="KW-1185">Reference proteome</keyword>
<evidence type="ECO:0000313" key="2">
    <source>
        <dbReference type="EMBL" id="MEV0968017.1"/>
    </source>
</evidence>
<evidence type="ECO:0008006" key="4">
    <source>
        <dbReference type="Google" id="ProtNLM"/>
    </source>
</evidence>
<name>A0ABV3G8V6_MICGL</name>
<dbReference type="Proteomes" id="UP001551675">
    <property type="component" value="Unassembled WGS sequence"/>
</dbReference>
<comment type="caution">
    <text evidence="2">The sequence shown here is derived from an EMBL/GenBank/DDBJ whole genome shotgun (WGS) entry which is preliminary data.</text>
</comment>